<sequence>MSDRFFAIRLILRFGTVGAALLATLVCVGIGLLLWSMIGWPALLTAPLVGGLVFLLCKSYVELVSIVFSMVH</sequence>
<organism evidence="2 3">
    <name type="scientific">Aromatoleum diolicum</name>
    <dbReference type="NCBI Taxonomy" id="75796"/>
    <lineage>
        <taxon>Bacteria</taxon>
        <taxon>Pseudomonadati</taxon>
        <taxon>Pseudomonadota</taxon>
        <taxon>Betaproteobacteria</taxon>
        <taxon>Rhodocyclales</taxon>
        <taxon>Rhodocyclaceae</taxon>
        <taxon>Aromatoleum</taxon>
    </lineage>
</organism>
<dbReference type="Proteomes" id="UP000648984">
    <property type="component" value="Unassembled WGS sequence"/>
</dbReference>
<keyword evidence="1" id="KW-0472">Membrane</keyword>
<gene>
    <name evidence="2" type="ORF">GPA25_17535</name>
</gene>
<proteinExistence type="predicted"/>
<feature type="transmembrane region" description="Helical" evidence="1">
    <location>
        <begin position="44"/>
        <end position="71"/>
    </location>
</feature>
<accession>A0ABX1QDR1</accession>
<comment type="caution">
    <text evidence="2">The sequence shown here is derived from an EMBL/GenBank/DDBJ whole genome shotgun (WGS) entry which is preliminary data.</text>
</comment>
<protein>
    <submittedName>
        <fullName evidence="2">Uncharacterized protein</fullName>
    </submittedName>
</protein>
<dbReference type="EMBL" id="WTVQ01000035">
    <property type="protein sequence ID" value="NMG76566.1"/>
    <property type="molecule type" value="Genomic_DNA"/>
</dbReference>
<keyword evidence="1" id="KW-1133">Transmembrane helix</keyword>
<name>A0ABX1QDR1_9RHOO</name>
<feature type="transmembrane region" description="Helical" evidence="1">
    <location>
        <begin position="12"/>
        <end position="38"/>
    </location>
</feature>
<reference evidence="2 3" key="1">
    <citation type="submission" date="2019-12" db="EMBL/GenBank/DDBJ databases">
        <title>Comparative genomics gives insights into the taxonomy of the Azoarcus-Aromatoleum group and reveals separate origins of nif in the plant-associated Azoarcus and non-plant-associated Aromatoleum sub-groups.</title>
        <authorList>
            <person name="Lafos M."/>
            <person name="Maluk M."/>
            <person name="Batista M."/>
            <person name="Junghare M."/>
            <person name="Carmona M."/>
            <person name="Faoro H."/>
            <person name="Cruz L.M."/>
            <person name="Battistoni F."/>
            <person name="De Souza E."/>
            <person name="Pedrosa F."/>
            <person name="Chen W.-M."/>
            <person name="Poole P.S."/>
            <person name="Dixon R.A."/>
            <person name="James E.K."/>
        </authorList>
    </citation>
    <scope>NUCLEOTIDE SEQUENCE [LARGE SCALE GENOMIC DNA]</scope>
    <source>
        <strain evidence="2 3">22Lin</strain>
    </source>
</reference>
<evidence type="ECO:0000313" key="2">
    <source>
        <dbReference type="EMBL" id="NMG76566.1"/>
    </source>
</evidence>
<evidence type="ECO:0000313" key="3">
    <source>
        <dbReference type="Proteomes" id="UP000648984"/>
    </source>
</evidence>
<keyword evidence="1" id="KW-0812">Transmembrane</keyword>
<evidence type="ECO:0000256" key="1">
    <source>
        <dbReference type="SAM" id="Phobius"/>
    </source>
</evidence>
<keyword evidence="3" id="KW-1185">Reference proteome</keyword>
<dbReference type="RefSeq" id="WP_169261710.1">
    <property type="nucleotide sequence ID" value="NZ_WTVQ01000035.1"/>
</dbReference>